<accession>A0ABQ9GCM9</accession>
<gene>
    <name evidence="1" type="ORF">PR048_029029</name>
</gene>
<evidence type="ECO:0000313" key="2">
    <source>
        <dbReference type="Proteomes" id="UP001159363"/>
    </source>
</evidence>
<name>A0ABQ9GCM9_9NEOP</name>
<keyword evidence="2" id="KW-1185">Reference proteome</keyword>
<protein>
    <recommendedName>
        <fullName evidence="3">Secreted protein</fullName>
    </recommendedName>
</protein>
<proteinExistence type="predicted"/>
<evidence type="ECO:0008006" key="3">
    <source>
        <dbReference type="Google" id="ProtNLM"/>
    </source>
</evidence>
<organism evidence="1 2">
    <name type="scientific">Dryococelus australis</name>
    <dbReference type="NCBI Taxonomy" id="614101"/>
    <lineage>
        <taxon>Eukaryota</taxon>
        <taxon>Metazoa</taxon>
        <taxon>Ecdysozoa</taxon>
        <taxon>Arthropoda</taxon>
        <taxon>Hexapoda</taxon>
        <taxon>Insecta</taxon>
        <taxon>Pterygota</taxon>
        <taxon>Neoptera</taxon>
        <taxon>Polyneoptera</taxon>
        <taxon>Phasmatodea</taxon>
        <taxon>Verophasmatodea</taxon>
        <taxon>Anareolatae</taxon>
        <taxon>Phasmatidae</taxon>
        <taxon>Eurycanthinae</taxon>
        <taxon>Dryococelus</taxon>
    </lineage>
</organism>
<dbReference type="Proteomes" id="UP001159363">
    <property type="component" value="Chromosome 12"/>
</dbReference>
<sequence length="169" mass="17953">MAWRCLCCVWEVRCSVVRLLVPHQGEPGSNPGSSNVGIMLHDAARRRVFSGGIRFFPPFHSGAAPFSPRFTLSSQDLAVKSRPNLSVHNVINLNATGAALGERLACSPSTKANLVQSPAGLLLHFSHEGIVPDAAAGRRVFSGVSPVSPALAFRRCSILHLNGTCADVT</sequence>
<dbReference type="EMBL" id="JARBHB010000013">
    <property type="protein sequence ID" value="KAJ8870018.1"/>
    <property type="molecule type" value="Genomic_DNA"/>
</dbReference>
<evidence type="ECO:0000313" key="1">
    <source>
        <dbReference type="EMBL" id="KAJ8870018.1"/>
    </source>
</evidence>
<reference evidence="1 2" key="1">
    <citation type="submission" date="2023-02" db="EMBL/GenBank/DDBJ databases">
        <title>LHISI_Scaffold_Assembly.</title>
        <authorList>
            <person name="Stuart O.P."/>
            <person name="Cleave R."/>
            <person name="Magrath M.J.L."/>
            <person name="Mikheyev A.S."/>
        </authorList>
    </citation>
    <scope>NUCLEOTIDE SEQUENCE [LARGE SCALE GENOMIC DNA]</scope>
    <source>
        <strain evidence="1">Daus_M_001</strain>
        <tissue evidence="1">Leg muscle</tissue>
    </source>
</reference>
<comment type="caution">
    <text evidence="1">The sequence shown here is derived from an EMBL/GenBank/DDBJ whole genome shotgun (WGS) entry which is preliminary data.</text>
</comment>